<evidence type="ECO:0000256" key="8">
    <source>
        <dbReference type="RuleBase" id="RU003544"/>
    </source>
</evidence>
<comment type="catalytic activity">
    <reaction evidence="7 9">
        <text>L-cysteine + L-glutamate + ATP = gamma-L-glutamyl-L-cysteine + ADP + phosphate + H(+)</text>
        <dbReference type="Rhea" id="RHEA:13285"/>
        <dbReference type="ChEBI" id="CHEBI:15378"/>
        <dbReference type="ChEBI" id="CHEBI:29985"/>
        <dbReference type="ChEBI" id="CHEBI:30616"/>
        <dbReference type="ChEBI" id="CHEBI:35235"/>
        <dbReference type="ChEBI" id="CHEBI:43474"/>
        <dbReference type="ChEBI" id="CHEBI:58173"/>
        <dbReference type="ChEBI" id="CHEBI:456216"/>
        <dbReference type="EC" id="6.3.2.2"/>
    </reaction>
</comment>
<keyword evidence="3 8" id="KW-0436">Ligase</keyword>
<dbReference type="InterPro" id="IPR007370">
    <property type="entry name" value="Glu_cys_ligase"/>
</dbReference>
<dbReference type="GO" id="GO:0006750">
    <property type="term" value="P:glutathione biosynthetic process"/>
    <property type="evidence" value="ECO:0007669"/>
    <property type="project" value="UniProtKB-UniPathway"/>
</dbReference>
<keyword evidence="12" id="KW-1185">Reference proteome</keyword>
<organism evidence="11 12">
    <name type="scientific">Eubacterium oxidoreducens</name>
    <dbReference type="NCBI Taxonomy" id="1732"/>
    <lineage>
        <taxon>Bacteria</taxon>
        <taxon>Bacillati</taxon>
        <taxon>Bacillota</taxon>
        <taxon>Clostridia</taxon>
        <taxon>Eubacteriales</taxon>
        <taxon>Eubacteriaceae</taxon>
        <taxon>Eubacterium</taxon>
    </lineage>
</organism>
<name>A0A1G6CQK9_EUBOX</name>
<dbReference type="SUPFAM" id="SSF55931">
    <property type="entry name" value="Glutamine synthetase/guanido kinase"/>
    <property type="match status" value="1"/>
</dbReference>
<evidence type="ECO:0000313" key="12">
    <source>
        <dbReference type="Proteomes" id="UP000199228"/>
    </source>
</evidence>
<feature type="domain" description="Glutamate--cysteine ligase" evidence="10">
    <location>
        <begin position="11"/>
        <end position="258"/>
    </location>
</feature>
<dbReference type="EC" id="6.3.2.2" evidence="2 9"/>
<evidence type="ECO:0000256" key="2">
    <source>
        <dbReference type="ARBA" id="ARBA00012220"/>
    </source>
</evidence>
<proteinExistence type="inferred from homology"/>
<dbReference type="UniPathway" id="UPA00142">
    <property type="reaction ID" value="UER00209"/>
</dbReference>
<dbReference type="Pfam" id="PF04262">
    <property type="entry name" value="Glu_cys_ligase"/>
    <property type="match status" value="1"/>
</dbReference>
<dbReference type="EMBL" id="FMXR01000025">
    <property type="protein sequence ID" value="SDB35181.1"/>
    <property type="molecule type" value="Genomic_DNA"/>
</dbReference>
<dbReference type="GO" id="GO:0005524">
    <property type="term" value="F:ATP binding"/>
    <property type="evidence" value="ECO:0007669"/>
    <property type="project" value="UniProtKB-KW"/>
</dbReference>
<keyword evidence="5" id="KW-0547">Nucleotide-binding</keyword>
<evidence type="ECO:0000256" key="3">
    <source>
        <dbReference type="ARBA" id="ARBA00022598"/>
    </source>
</evidence>
<accession>A0A1G6CQK9</accession>
<comment type="pathway">
    <text evidence="1 9">Sulfur metabolism; glutathione biosynthesis; glutathione from L-cysteine and L-glutamate: step 1/2.</text>
</comment>
<protein>
    <recommendedName>
        <fullName evidence="2 9">Glutamate--cysteine ligase</fullName>
        <ecNumber evidence="2 9">6.3.2.2</ecNumber>
    </recommendedName>
</protein>
<evidence type="ECO:0000256" key="7">
    <source>
        <dbReference type="ARBA" id="ARBA00048819"/>
    </source>
</evidence>
<dbReference type="Gene3D" id="3.30.590.20">
    <property type="match status" value="1"/>
</dbReference>
<evidence type="ECO:0000256" key="9">
    <source>
        <dbReference type="RuleBase" id="RU004391"/>
    </source>
</evidence>
<sequence length="431" mass="50222">MRHKEEMGMLQINEQQVYQLLFKGNFGLEKEGLRVTSQGRFSHTAHPFSKESGVVRDFSENQTEINTGVSDSAHGAIVELRELTKKLYQDMNKLNPKEYIWPFSNPPYIENEADIPIAQFYGDEQVKTVYRQYLAQRYGRYKMTFCGIHVNFSFAKELVMASCKAAGRDDYQEYTNELYLDLAQKLAVYGWIVTALTAASPIMDRSFVEKKVKGKTLFLGMSSVRCSELGYWNFFTPIFDYSSLEKYAYSMQKYLDEGLIAYMSELYYPVRLKPKGINTLEGLREHGIDHIELRMVDLNPYVYEGIDERDLKFIHLFLIYLASLPKIQLKQKDQVQAAQNFKNAAHYDLKTVNIVMPDGKTQPAADAGLELLLQMQEVYKTCDSQTREIIEFEKEKFITPEKRYAWRLFKQLKEGYEQEGLRIARQRQEES</sequence>
<evidence type="ECO:0000256" key="5">
    <source>
        <dbReference type="ARBA" id="ARBA00022741"/>
    </source>
</evidence>
<dbReference type="InterPro" id="IPR006334">
    <property type="entry name" value="Glut_cys_ligase"/>
</dbReference>
<gene>
    <name evidence="11" type="ORF">SAMN02910417_02590</name>
</gene>
<evidence type="ECO:0000256" key="1">
    <source>
        <dbReference type="ARBA" id="ARBA00005006"/>
    </source>
</evidence>
<dbReference type="GO" id="GO:0004357">
    <property type="term" value="F:glutamate-cysteine ligase activity"/>
    <property type="evidence" value="ECO:0007669"/>
    <property type="project" value="UniProtKB-EC"/>
</dbReference>
<evidence type="ECO:0000313" key="11">
    <source>
        <dbReference type="EMBL" id="SDB35181.1"/>
    </source>
</evidence>
<comment type="similarity">
    <text evidence="8">Belongs to the glutamate--cysteine ligase type 1 family.</text>
</comment>
<keyword evidence="4 8" id="KW-0317">Glutathione biosynthesis</keyword>
<dbReference type="Proteomes" id="UP000199228">
    <property type="component" value="Unassembled WGS sequence"/>
</dbReference>
<dbReference type="GO" id="GO:0005829">
    <property type="term" value="C:cytosol"/>
    <property type="evidence" value="ECO:0007669"/>
    <property type="project" value="TreeGrafter"/>
</dbReference>
<evidence type="ECO:0000256" key="6">
    <source>
        <dbReference type="ARBA" id="ARBA00022840"/>
    </source>
</evidence>
<dbReference type="GO" id="GO:0046872">
    <property type="term" value="F:metal ion binding"/>
    <property type="evidence" value="ECO:0007669"/>
    <property type="project" value="TreeGrafter"/>
</dbReference>
<dbReference type="STRING" id="1732.SAMN02910417_02590"/>
<dbReference type="InterPro" id="IPR014746">
    <property type="entry name" value="Gln_synth/guanido_kin_cat_dom"/>
</dbReference>
<dbReference type="PANTHER" id="PTHR38761">
    <property type="entry name" value="GLUTAMATE--CYSTEINE LIGASE"/>
    <property type="match status" value="1"/>
</dbReference>
<evidence type="ECO:0000256" key="4">
    <source>
        <dbReference type="ARBA" id="ARBA00022684"/>
    </source>
</evidence>
<evidence type="ECO:0000259" key="10">
    <source>
        <dbReference type="Pfam" id="PF04262"/>
    </source>
</evidence>
<reference evidence="11 12" key="1">
    <citation type="submission" date="2016-10" db="EMBL/GenBank/DDBJ databases">
        <authorList>
            <person name="de Groot N.N."/>
        </authorList>
    </citation>
    <scope>NUCLEOTIDE SEQUENCE [LARGE SCALE GENOMIC DNA]</scope>
    <source>
        <strain evidence="11 12">DSM 3217</strain>
    </source>
</reference>
<keyword evidence="6" id="KW-0067">ATP-binding</keyword>
<dbReference type="PANTHER" id="PTHR38761:SF1">
    <property type="entry name" value="GLUTAMATE--CYSTEINE LIGASE"/>
    <property type="match status" value="1"/>
</dbReference>
<dbReference type="AlphaFoldDB" id="A0A1G6CQK9"/>
<dbReference type="RefSeq" id="WP_242870593.1">
    <property type="nucleotide sequence ID" value="NZ_FMXR01000025.1"/>
</dbReference>